<dbReference type="Pfam" id="PF09172">
    <property type="entry name" value="Vit_open_b-sht"/>
    <property type="match status" value="1"/>
</dbReference>
<reference evidence="8" key="1">
    <citation type="submission" date="2025-08" db="UniProtKB">
        <authorList>
            <consortium name="RefSeq"/>
        </authorList>
    </citation>
    <scope>IDENTIFICATION</scope>
</reference>
<dbReference type="OrthoDB" id="6484170at2759"/>
<feature type="domain" description="VWFD" evidence="6">
    <location>
        <begin position="3532"/>
        <end position="3696"/>
    </location>
</feature>
<dbReference type="Gene3D" id="2.20.80.10">
    <property type="entry name" value="Lipovitellin-phosvitin complex, chain A, domain 4"/>
    <property type="match status" value="1"/>
</dbReference>
<protein>
    <submittedName>
        <fullName evidence="8">Uncharacterized protein LOC117369188 isoform X1</fullName>
    </submittedName>
</protein>
<organism evidence="7 8">
    <name type="scientific">Geotrypetes seraphini</name>
    <name type="common">Gaboon caecilian</name>
    <name type="synonym">Caecilia seraphini</name>
    <dbReference type="NCBI Taxonomy" id="260995"/>
    <lineage>
        <taxon>Eukaryota</taxon>
        <taxon>Metazoa</taxon>
        <taxon>Chordata</taxon>
        <taxon>Craniata</taxon>
        <taxon>Vertebrata</taxon>
        <taxon>Euteleostomi</taxon>
        <taxon>Amphibia</taxon>
        <taxon>Gymnophiona</taxon>
        <taxon>Geotrypetes</taxon>
    </lineage>
</organism>
<dbReference type="SMART" id="SM01169">
    <property type="entry name" value="DUF1943"/>
    <property type="match status" value="1"/>
</dbReference>
<dbReference type="SMART" id="SM00216">
    <property type="entry name" value="VWD"/>
    <property type="match status" value="1"/>
</dbReference>
<evidence type="ECO:0000256" key="1">
    <source>
        <dbReference type="ARBA" id="ARBA00022729"/>
    </source>
</evidence>
<dbReference type="InterPro" id="IPR011030">
    <property type="entry name" value="Lipovitellin_superhlx_dom"/>
</dbReference>
<sequence>MPFCKLFSRGPALSLPLFRDMRLHPGIFLWTVVIGALGITLENVKEEDSCIIECRGSSQVNFHTGHRYIYKYSTSTSTFLEGSPYGRSGITLESIVNIEALGKCHLVLKLQDVQLKTTLASREELVKKMETLKKTLERYLLPFSFLDGNITKICPSTYEEIWALNIKRGILSVLQSSLKATTQGTVEEVDVLGSCPTKYLLKNSILKKTKDLNLCSHRSSSRSSLWSVPLPDGAAQQHILESKLECIQSLKDKIPVQIACTETHLFTPFSKRGNGAKTQTHSSLKLLKTEATASSYMKVDIGEVYVSNLLYENEETVVKSQGEEVAETVRNLCLAQSMHFETADLFMKLVFDLRHLSADAMMDLWQTSSFKCRDNWQPLIDALPSCGTEACVSLMKEILLSKEVEEDQVESFLWSLSFIPQPTSGMIGSLAPLLQSPEASQGIFLGVTALVHNFCSTHSDCALVPELQTVMKTLQGYLKKNCTIQKPELMTELNLVLKAIGNAGLAAASLSPVLSSCARLRSNPLAIRVAAVEAFRRIPCSADRTVLLQLYQATEENAELRISSYYTAMKCPSEDLFNKVQQTLQDEKSSQVGSFVWSHLSELLETDDPLKAHLRDSLPDDILSKEFDWETWKYSSFSDFTFRAASGGANMETSVIFTPASFIPRSAMANLTVHVMGRAINLLEVGIRLENAETLIKKLFGHRSAVHEYFSMKSEDGYTKSDSPTEGTSKANEKEKKHPMRHYGPVSDKLKSKTTKHICPSGKYNKMNDLEQKFAKGMGSKKELKCGLSLKIFGNELRFLDCEDLRAEVRRHSLNLAELTLKFLKGQEVQYSKRLSLATEELSFPAISGFPVQLSLIASGATKLKIKGNVDFKRQSDFYINGYIKPSALIQISAQMGVVGALGQAGLKWVTRIRTSTSLDGGVQVKKGRELKVFLNTPEESMEIIDFSSKLYLVSLVGTERKIDLSKDCTETKTCTSEEVSKLLGWQFCSEMSYPRSVSGLSFPLSGPVKAMLILRKQDKGLQQFLLEARYNYIPQKDSWIPNEAVLHFFVGTPKSYLKREIGVDLIFNVPQKKFRIQLVHPRKKIQMEGKIEASRNSWIGHLELILDDRDVYYIKGVTGLQTVSGEQRYTTQLEVKLTKQGNPIVLSGNITKRLGKKLSFSLALNNLLKDAAHLSVQLEKKVDDKLKQYSLQGEAYFPGVIGTHAIGLLQQRGSTWSNVLRIKYGLLGNAKSLRHECDMGQKIKTDMSSTGDYKLDMEHELHCTQIPAFNHKVQLQHEESTAHLASQLEVNYGRHWDERNNRRKLFLSQTFKNDSDPSRTNYFMEFTLQIPEKQVDYRTQLQHMYFLQGHSESDTNLKVHYNDHIPFTAGLRWKDSSKNLLMKWEGTFSVDTPWLYLHTACTMSQPQRQAYQSTIELSAGKALSIKNLVVEMFCKGKSNGKEGRIHIYTPSTTYLKASTVNHIERNAFRSYSEVVSLWNQLLKNEIHFENNERVKSFLFKLRSAKREFNLTADYVNLDGPKRTNASVKALWTESKMLPIALQLDGQIEELRKDKMFYQKRGAFHFRHPFKLPVPQSLLLQETFTVDKKKSHYLLETRIVVNGVEESIQTITLGYQAENPYNINLCNMKGTWSSNNATTSCPKGAQNGLHEFIQICAGLAHPYNSELFPQNLEMCASVRSHRTAKHELEASLKVNKKDVLSFLGQYQNKSSERDLQHLFHMDVTHPYQLKFPKQLAVDAELFCKQTRLGDFDCGANGKVTVNRSDTAQFRIQLNGTANQVGFYSQFTHPYQLPIFQDVRVRATARSYGENSVNGTLFLCCEGKDLVVLEIDASDVNRKATRTIGFSARMQQTLLAQPTVVHVRLTGRVFPSRISVFSETRLNHNTFLLAFTGSKGQKVGLVLSFDGKVQHNLEGLTAVPQFLALEGFLKQKNHINEGNITFLINRALYGLHVRNRNVFGNTSLHNITFTLTQNGSQEIPMKTELKGHLELTEVMRKGQGCFEVDGYTLCVEISHILGQENQGITGALTHNIGSLKYTGIPTQGAVMVTYNQANANSTVTVALQSDSGRIDAQVEMVRSSAEFSQSLFNASWKHNVGELRTHGIPFSAEGAFYTQDANQKFTAGLRAEVEREHFRGEIRKKCEGAATEIDLFLDHSVEVLANTLPSTLQISCTGESTHTRLYAHCTGETESRLLQTLVPTKLSFNGSILPSDCLADLMGYVSSSDSFANLSLRMQCGNQQSMEIGFSHASLWLQSLGIAKENKVKMMTKQNGPKTLLDIALGNCTFKADGQASVENGTGNTTNSDWAVSVNHKCVTLKDLGIPAEMQLGGFLQLDDCQAEFLSVLTLGDDFACFKANAEFQPEIKVEMELQHELPSLKGIPRESKLSVRVGKWLKHDIDVKFKLGKCEFVAMGDLQIESMLQWNMHLENKCKATQDLGLPIKVDGSGSFVVNKANLDSQMLIMIDEDMVRGLLVVKITDNKRELDALLTHNLQPAADLGIPARTSVNVTSERNGDLYQRFSQLSVDSKQITEELRFVQEPDYVSLNYKLSHNLGTAVAFLTEDTMDVEAMLDLKDIKHLRMRVQYGCHLITAKGEIQSTETRRAISGEFQQNCTWMLQSGIPASVQAFMSLHVMNKSSVKMAAGEMSITYFIIQKQYEKFLRRADNSDILLVSGSPKETTMPQKQAFGLNSNFEMNTEVKHSVPDFRHLGHQLTPQMALREMLTDADVKGSLNLSCEWNISFVNTVNATNQQQSGHLDIRAMQNIPFLLRFLPGRAEISTKISYSMSETEGKFCARLDEKDICAATKFIFAESGYTKVIEFMHSFPQLEILPGQLEVMTIYQKTDRAHVVKHVTLWESKEIKLTGIYTGLFPKLSGSHEVSVEFFHPFHLSFPWQSKFNICVEHSTQSHRDDIIVGWNGKNQVAFSSTLIIGQEQLDCRVNLTHPFNLAVKRLELSSLSERRGDRYSQQAQIAWNGGQPANLTVSFEEKSKSNTTAWEACTTVLSGQLQRMLSLGNLQACGSVEQSTNSLNGYLDLSWDNRKVKQRLLYEKKWPSDPDKIQLETKLENIFLTSCTEQNIVGKLETNYKSWMRHSVSLDFCDLPHPVVVSGKHQLNRQEHRLQSEIRLRLSRQRNEDTVFTVTLKNDGSAQKRNCSLALDLKASKDVQVGLRGSYMSSALHSHILLEGDMGDKEKIMLNMTKGKECLLGHASFFKGDANEEGIEFSACADGKQMASADAYLHTRGVKERLGQISLVATNQSLSLLAQGCGDSFAHAESLLTGIGSIVNIRFVEMIKKFENHFWKIQKSVQQIDFLYETADWPLKASQEMLGIFQNGAKAVAELWGQSGVRHTVKNELPVYFEKLHDIIQQIQSELHKPLSALKDAYYDVTLKSLDEVWQEKMIEYQKKIQAFLPSILKDVWLKEPIGGIVTALKISIDMGTRQLMKWIDTKLSRAMSLIWRPLSDLYRYSASNCSVILNLPMLDRGHQPRDLADISNYLIEEKLMKPFRNLYSINPMAEYYLFKRRMMESPFEYQALLIGNKHFVTFDGKVYSGTSKCSLLLAHDFAYNSFSIVLNQESHGMRSLYVRMNQTSIDLYPGGKVEEDCQSFDLPFARNGVSIKKDLNKIEVSSVDGVTLICDLQFTVCSFTLDGWLHGISAGLFGTNDNEARNEFMLPDHLYTDSAQDFTQNWQVNSQCSSTRVKSKICSAAVHTKICKTLFQEAHSPLRNCFRVVDSAPFYNMCLHDTCGSNQLKATCSLVAAFIHLCNRNFVPLEMPYQCA</sequence>
<dbReference type="SMART" id="SM00638">
    <property type="entry name" value="LPD_N"/>
    <property type="match status" value="1"/>
</dbReference>
<keyword evidence="2" id="KW-0325">Glycoprotein</keyword>
<dbReference type="InterPro" id="IPR015817">
    <property type="entry name" value="Vitellinogen_open_b-sht_sub1"/>
</dbReference>
<dbReference type="InterPro" id="IPR048484">
    <property type="entry name" value="LOC400499-like"/>
</dbReference>
<feature type="domain" description="Vitellogenin" evidence="5">
    <location>
        <begin position="62"/>
        <end position="667"/>
    </location>
</feature>
<evidence type="ECO:0000259" key="6">
    <source>
        <dbReference type="PROSITE" id="PS51233"/>
    </source>
</evidence>
<dbReference type="SUPFAM" id="SSF48431">
    <property type="entry name" value="Lipovitellin-phosvitin complex, superhelical domain"/>
    <property type="match status" value="1"/>
</dbReference>
<dbReference type="InterPro" id="IPR015255">
    <property type="entry name" value="Vitellinogen_open_b-sht"/>
</dbReference>
<name>A0A6P8SJP8_GEOSA</name>
<dbReference type="InterPro" id="IPR001747">
    <property type="entry name" value="Vitellogenin_N"/>
</dbReference>
<dbReference type="PROSITE" id="PS51211">
    <property type="entry name" value="VITELLOGENIN"/>
    <property type="match status" value="1"/>
</dbReference>
<evidence type="ECO:0000313" key="8">
    <source>
        <dbReference type="RefSeq" id="XP_033819215.1"/>
    </source>
</evidence>
<dbReference type="KEGG" id="gsh:117369188"/>
<accession>A0A6P8SJP8</accession>
<dbReference type="InterPro" id="IPR015819">
    <property type="entry name" value="Lipid_transp_b-sht_shell"/>
</dbReference>
<dbReference type="Proteomes" id="UP000515159">
    <property type="component" value="Chromosome 11"/>
</dbReference>
<dbReference type="GO" id="GO:0005319">
    <property type="term" value="F:lipid transporter activity"/>
    <property type="evidence" value="ECO:0007669"/>
    <property type="project" value="InterPro"/>
</dbReference>
<evidence type="ECO:0000313" key="7">
    <source>
        <dbReference type="Proteomes" id="UP000515159"/>
    </source>
</evidence>
<gene>
    <name evidence="8" type="primary">LOC117369188</name>
</gene>
<proteinExistence type="predicted"/>
<dbReference type="FunFam" id="1.25.10.20:FF:000005">
    <property type="entry name" value="Apolipoprotein lipid transfer particle"/>
    <property type="match status" value="1"/>
</dbReference>
<comment type="caution">
    <text evidence="3">Lacks conserved residue(s) required for the propagation of feature annotation.</text>
</comment>
<dbReference type="PANTHER" id="PTHR37860:SF2">
    <property type="entry name" value="VITELLOGENIN DOMAIN-CONTAINING PROTEIN"/>
    <property type="match status" value="1"/>
</dbReference>
<dbReference type="InterPro" id="IPR001846">
    <property type="entry name" value="VWF_type-D"/>
</dbReference>
<evidence type="ECO:0000259" key="5">
    <source>
        <dbReference type="PROSITE" id="PS51211"/>
    </source>
</evidence>
<evidence type="ECO:0000256" key="3">
    <source>
        <dbReference type="PROSITE-ProRule" id="PRU00557"/>
    </source>
</evidence>
<dbReference type="Pfam" id="PF00094">
    <property type="entry name" value="VWD"/>
    <property type="match status" value="1"/>
</dbReference>
<dbReference type="Pfam" id="PF21013">
    <property type="entry name" value="LOC400499"/>
    <property type="match status" value="1"/>
</dbReference>
<dbReference type="RefSeq" id="XP_033819215.1">
    <property type="nucleotide sequence ID" value="XM_033963324.1"/>
</dbReference>
<evidence type="ECO:0000256" key="2">
    <source>
        <dbReference type="ARBA" id="ARBA00023180"/>
    </source>
</evidence>
<dbReference type="PANTHER" id="PTHR37860">
    <property type="entry name" value="AGAP008810-PA"/>
    <property type="match status" value="1"/>
</dbReference>
<dbReference type="InParanoid" id="A0A6P8SJP8"/>
<dbReference type="SUPFAM" id="SSF56968">
    <property type="entry name" value="Lipovitellin-phosvitin complex, beta-sheet shell regions"/>
    <property type="match status" value="2"/>
</dbReference>
<dbReference type="Pfam" id="PF08742">
    <property type="entry name" value="C8"/>
    <property type="match status" value="1"/>
</dbReference>
<dbReference type="InterPro" id="IPR015816">
    <property type="entry name" value="Vitellinogen_b-sht_N"/>
</dbReference>
<feature type="region of interest" description="Disordered" evidence="4">
    <location>
        <begin position="715"/>
        <end position="748"/>
    </location>
</feature>
<keyword evidence="1" id="KW-0732">Signal</keyword>
<dbReference type="Gene3D" id="1.25.10.20">
    <property type="entry name" value="Vitellinogen, superhelical"/>
    <property type="match status" value="1"/>
</dbReference>
<dbReference type="Pfam" id="PF01347">
    <property type="entry name" value="Vitellogenin_N"/>
    <property type="match status" value="1"/>
</dbReference>
<dbReference type="PROSITE" id="PS51233">
    <property type="entry name" value="VWFD"/>
    <property type="match status" value="1"/>
</dbReference>
<dbReference type="Gene3D" id="2.20.50.20">
    <property type="entry name" value="Lipovitellin. Chain A, domain 3"/>
    <property type="match status" value="1"/>
</dbReference>
<feature type="compositionally biased region" description="Polar residues" evidence="4">
    <location>
        <begin position="720"/>
        <end position="730"/>
    </location>
</feature>
<dbReference type="InterPro" id="IPR014853">
    <property type="entry name" value="VWF/SSPO/ZAN-like_Cys-rich_dom"/>
</dbReference>
<keyword evidence="7" id="KW-1185">Reference proteome</keyword>
<dbReference type="GeneID" id="117369188"/>
<evidence type="ECO:0000256" key="4">
    <source>
        <dbReference type="SAM" id="MobiDB-lite"/>
    </source>
</evidence>
<dbReference type="Gene3D" id="2.30.230.10">
    <property type="entry name" value="Lipovitellin, beta-sheet shell regions, chain A"/>
    <property type="match status" value="1"/>
</dbReference>